<dbReference type="PANTHER" id="PTHR20857">
    <property type="entry name" value="THIAMINE-PHOSPHATE PYROPHOSPHORYLASE"/>
    <property type="match status" value="1"/>
</dbReference>
<dbReference type="GO" id="GO:0009228">
    <property type="term" value="P:thiamine biosynthetic process"/>
    <property type="evidence" value="ECO:0007669"/>
    <property type="project" value="UniProtKB-KW"/>
</dbReference>
<comment type="similarity">
    <text evidence="9 10">Belongs to the thiamine-phosphate synthase family.</text>
</comment>
<feature type="binding site" evidence="9">
    <location>
        <position position="89"/>
    </location>
    <ligand>
        <name>Mg(2+)</name>
        <dbReference type="ChEBI" id="CHEBI:18420"/>
    </ligand>
</feature>
<reference evidence="13 14" key="1">
    <citation type="journal article" date="2011" name="J. Bacteriol.">
        <title>Genome sequence of Taylorella equigenitalis MCE9, the causative agent of contagious equine metritis.</title>
        <authorList>
            <person name="Hebert L."/>
            <person name="Moumen B."/>
            <person name="Duquesne F."/>
            <person name="Breuil M.F."/>
            <person name="Laugier C."/>
            <person name="Batto J.M."/>
            <person name="Renault P."/>
            <person name="Petry S."/>
        </authorList>
    </citation>
    <scope>NUCLEOTIDE SEQUENCE [LARGE SCALE GENOMIC DNA]</scope>
    <source>
        <strain evidence="13 14">MCE9</strain>
    </source>
</reference>
<evidence type="ECO:0000259" key="12">
    <source>
        <dbReference type="Pfam" id="PF02581"/>
    </source>
</evidence>
<dbReference type="Pfam" id="PF02581">
    <property type="entry name" value="TMP-TENI"/>
    <property type="match status" value="1"/>
</dbReference>
<comment type="catalytic activity">
    <reaction evidence="8 9 10">
        <text>2-[(2R,5Z)-2-carboxy-4-methylthiazol-5(2H)-ylidene]ethyl phosphate + 4-amino-2-methyl-5-(diphosphooxymethyl)pyrimidine + 2 H(+) = thiamine phosphate + CO2 + diphosphate</text>
        <dbReference type="Rhea" id="RHEA:47844"/>
        <dbReference type="ChEBI" id="CHEBI:15378"/>
        <dbReference type="ChEBI" id="CHEBI:16526"/>
        <dbReference type="ChEBI" id="CHEBI:33019"/>
        <dbReference type="ChEBI" id="CHEBI:37575"/>
        <dbReference type="ChEBI" id="CHEBI:57841"/>
        <dbReference type="ChEBI" id="CHEBI:62899"/>
        <dbReference type="EC" id="2.5.1.3"/>
    </reaction>
</comment>
<keyword evidence="4 9" id="KW-0460">Magnesium</keyword>
<dbReference type="SUPFAM" id="SSF51391">
    <property type="entry name" value="Thiamin phosphate synthase"/>
    <property type="match status" value="1"/>
</dbReference>
<sequence>MFIPRGLYGITPDWIEFSKVLQAVEIACDAGLPMLQFRRKIKEPSFERLKQCQAIKNICDKNNCVLIVNDNLELARSCEANGVHLGREDMDLLDAKLGEALNSNNFIVGMSCYNELELASKAVELGASYIAFGSMFPSPTKPNAVKANLDLIRRARKLFPVTPIVCIGGITLDNAPYVIEAGADMLAVISGLFEKEDIATTIKEFNKLF</sequence>
<dbReference type="EMBL" id="CP002456">
    <property type="protein sequence ID" value="ADU91364.1"/>
    <property type="molecule type" value="Genomic_DNA"/>
</dbReference>
<evidence type="ECO:0000256" key="9">
    <source>
        <dbReference type="HAMAP-Rule" id="MF_00097"/>
    </source>
</evidence>
<evidence type="ECO:0000256" key="10">
    <source>
        <dbReference type="RuleBase" id="RU003826"/>
    </source>
</evidence>
<dbReference type="CDD" id="cd00564">
    <property type="entry name" value="TMP_TenI"/>
    <property type="match status" value="1"/>
</dbReference>
<dbReference type="InterPro" id="IPR013785">
    <property type="entry name" value="Aldolase_TIM"/>
</dbReference>
<evidence type="ECO:0000256" key="8">
    <source>
        <dbReference type="ARBA" id="ARBA00047883"/>
    </source>
</evidence>
<feature type="binding site" evidence="9">
    <location>
        <position position="169"/>
    </location>
    <ligand>
        <name>2-[(2R,5Z)-2-carboxy-4-methylthiazol-5(2H)-ylidene]ethyl phosphate</name>
        <dbReference type="ChEBI" id="CHEBI:62899"/>
    </ligand>
</feature>
<accession>A0A654KG04</accession>
<feature type="binding site" evidence="9">
    <location>
        <position position="141"/>
    </location>
    <ligand>
        <name>4-amino-2-methyl-5-(diphosphooxymethyl)pyrimidine</name>
        <dbReference type="ChEBI" id="CHEBI:57841"/>
    </ligand>
</feature>
<comment type="pathway">
    <text evidence="1 9 11">Cofactor biosynthesis; thiamine diphosphate biosynthesis; thiamine phosphate from 4-amino-2-methyl-5-diphosphomethylpyrimidine and 4-methyl-5-(2-phosphoethyl)-thiazole: step 1/1.</text>
</comment>
<organism evidence="13 14">
    <name type="scientific">Taylorella equigenitalis (strain MCE9)</name>
    <dbReference type="NCBI Taxonomy" id="937774"/>
    <lineage>
        <taxon>Bacteria</taxon>
        <taxon>Pseudomonadati</taxon>
        <taxon>Pseudomonadota</taxon>
        <taxon>Betaproteobacteria</taxon>
        <taxon>Burkholderiales</taxon>
        <taxon>Alcaligenaceae</taxon>
        <taxon>Taylorella</taxon>
    </lineage>
</organism>
<name>A0A654KG04_TAYEM</name>
<dbReference type="EC" id="2.5.1.3" evidence="9"/>
<evidence type="ECO:0000256" key="11">
    <source>
        <dbReference type="RuleBase" id="RU004253"/>
    </source>
</evidence>
<dbReference type="InterPro" id="IPR034291">
    <property type="entry name" value="TMP_synthase"/>
</dbReference>
<dbReference type="HAMAP" id="MF_00097">
    <property type="entry name" value="TMP_synthase"/>
    <property type="match status" value="1"/>
</dbReference>
<dbReference type="KEGG" id="teq:TEQUI_0420"/>
<feature type="binding site" evidence="9">
    <location>
        <position position="111"/>
    </location>
    <ligand>
        <name>4-amino-2-methyl-5-(diphosphooxymethyl)pyrimidine</name>
        <dbReference type="ChEBI" id="CHEBI:57841"/>
    </ligand>
</feature>
<feature type="binding site" evidence="9">
    <location>
        <begin position="138"/>
        <end position="140"/>
    </location>
    <ligand>
        <name>2-[(2R,5Z)-2-carboxy-4-methylthiazol-5(2H)-ylidene]ethyl phosphate</name>
        <dbReference type="ChEBI" id="CHEBI:62899"/>
    </ligand>
</feature>
<dbReference type="AlphaFoldDB" id="A0A654KG04"/>
<comment type="catalytic activity">
    <reaction evidence="6 9 10">
        <text>4-methyl-5-(2-phosphooxyethyl)-thiazole + 4-amino-2-methyl-5-(diphosphooxymethyl)pyrimidine + H(+) = thiamine phosphate + diphosphate</text>
        <dbReference type="Rhea" id="RHEA:22328"/>
        <dbReference type="ChEBI" id="CHEBI:15378"/>
        <dbReference type="ChEBI" id="CHEBI:33019"/>
        <dbReference type="ChEBI" id="CHEBI:37575"/>
        <dbReference type="ChEBI" id="CHEBI:57841"/>
        <dbReference type="ChEBI" id="CHEBI:58296"/>
        <dbReference type="EC" id="2.5.1.3"/>
    </reaction>
</comment>
<gene>
    <name evidence="9" type="primary">thiE</name>
    <name evidence="13" type="ordered locus">TEQUI_0420</name>
</gene>
<proteinExistence type="inferred from homology"/>
<feature type="binding site" evidence="9">
    <location>
        <position position="69"/>
    </location>
    <ligand>
        <name>4-amino-2-methyl-5-(diphosphooxymethyl)pyrimidine</name>
        <dbReference type="ChEBI" id="CHEBI:57841"/>
    </ligand>
</feature>
<feature type="domain" description="Thiamine phosphate synthase/TenI" evidence="12">
    <location>
        <begin position="7"/>
        <end position="192"/>
    </location>
</feature>
<comment type="catalytic activity">
    <reaction evidence="7 9 10">
        <text>2-(2-carboxy-4-methylthiazol-5-yl)ethyl phosphate + 4-amino-2-methyl-5-(diphosphooxymethyl)pyrimidine + 2 H(+) = thiamine phosphate + CO2 + diphosphate</text>
        <dbReference type="Rhea" id="RHEA:47848"/>
        <dbReference type="ChEBI" id="CHEBI:15378"/>
        <dbReference type="ChEBI" id="CHEBI:16526"/>
        <dbReference type="ChEBI" id="CHEBI:33019"/>
        <dbReference type="ChEBI" id="CHEBI:37575"/>
        <dbReference type="ChEBI" id="CHEBI:57841"/>
        <dbReference type="ChEBI" id="CHEBI:62890"/>
        <dbReference type="EC" id="2.5.1.3"/>
    </reaction>
</comment>
<evidence type="ECO:0000256" key="7">
    <source>
        <dbReference type="ARBA" id="ARBA00047851"/>
    </source>
</evidence>
<dbReference type="GO" id="GO:0000287">
    <property type="term" value="F:magnesium ion binding"/>
    <property type="evidence" value="ECO:0007669"/>
    <property type="project" value="UniProtKB-UniRule"/>
</dbReference>
<dbReference type="GO" id="GO:0009229">
    <property type="term" value="P:thiamine diphosphate biosynthetic process"/>
    <property type="evidence" value="ECO:0007669"/>
    <property type="project" value="UniProtKB-UniRule"/>
</dbReference>
<dbReference type="InterPro" id="IPR022998">
    <property type="entry name" value="ThiamineP_synth_TenI"/>
</dbReference>
<dbReference type="Proteomes" id="UP000007472">
    <property type="component" value="Chromosome"/>
</dbReference>
<protein>
    <recommendedName>
        <fullName evidence="9">Thiamine-phosphate synthase</fullName>
        <shortName evidence="9">TP synthase</shortName>
        <shortName evidence="9">TPS</shortName>
        <ecNumber evidence="9">2.5.1.3</ecNumber>
    </recommendedName>
    <alternativeName>
        <fullName evidence="9">Thiamine-phosphate pyrophosphorylase</fullName>
        <shortName evidence="9">TMP pyrophosphorylase</shortName>
        <shortName evidence="9">TMP-PPase</shortName>
    </alternativeName>
</protein>
<evidence type="ECO:0000256" key="4">
    <source>
        <dbReference type="ARBA" id="ARBA00022842"/>
    </source>
</evidence>
<dbReference type="GO" id="GO:0005737">
    <property type="term" value="C:cytoplasm"/>
    <property type="evidence" value="ECO:0007669"/>
    <property type="project" value="TreeGrafter"/>
</dbReference>
<keyword evidence="3 9" id="KW-0479">Metal-binding</keyword>
<dbReference type="GO" id="GO:0004789">
    <property type="term" value="F:thiamine-phosphate diphosphorylase activity"/>
    <property type="evidence" value="ECO:0007669"/>
    <property type="project" value="UniProtKB-UniRule"/>
</dbReference>
<evidence type="ECO:0000256" key="6">
    <source>
        <dbReference type="ARBA" id="ARBA00047334"/>
    </source>
</evidence>
<dbReference type="UniPathway" id="UPA00060">
    <property type="reaction ID" value="UER00141"/>
</dbReference>
<feature type="binding site" evidence="9">
    <location>
        <begin position="36"/>
        <end position="40"/>
    </location>
    <ligand>
        <name>4-amino-2-methyl-5-(diphosphooxymethyl)pyrimidine</name>
        <dbReference type="ChEBI" id="CHEBI:57841"/>
    </ligand>
</feature>
<evidence type="ECO:0000256" key="1">
    <source>
        <dbReference type="ARBA" id="ARBA00005165"/>
    </source>
</evidence>
<dbReference type="PANTHER" id="PTHR20857:SF15">
    <property type="entry name" value="THIAMINE-PHOSPHATE SYNTHASE"/>
    <property type="match status" value="1"/>
</dbReference>
<dbReference type="NCBIfam" id="TIGR00693">
    <property type="entry name" value="thiE"/>
    <property type="match status" value="1"/>
</dbReference>
<evidence type="ECO:0000256" key="2">
    <source>
        <dbReference type="ARBA" id="ARBA00022679"/>
    </source>
</evidence>
<feature type="binding site" evidence="9">
    <location>
        <position position="70"/>
    </location>
    <ligand>
        <name>Mg(2+)</name>
        <dbReference type="ChEBI" id="CHEBI:18420"/>
    </ligand>
</feature>
<keyword evidence="5 9" id="KW-0784">Thiamine biosynthesis</keyword>
<comment type="function">
    <text evidence="9">Condenses 4-methyl-5-(beta-hydroxyethyl)thiazole monophosphate (THZ-P) and 2-methyl-4-amino-5-hydroxymethyl pyrimidine pyrophosphate (HMP-PP) to form thiamine monophosphate (TMP).</text>
</comment>
<dbReference type="Gene3D" id="3.20.20.70">
    <property type="entry name" value="Aldolase class I"/>
    <property type="match status" value="1"/>
</dbReference>
<keyword evidence="2 9" id="KW-0808">Transferase</keyword>
<dbReference type="InterPro" id="IPR036206">
    <property type="entry name" value="ThiamineP_synth_sf"/>
</dbReference>
<evidence type="ECO:0000313" key="13">
    <source>
        <dbReference type="EMBL" id="ADU91364.1"/>
    </source>
</evidence>
<comment type="cofactor">
    <cofactor evidence="9">
        <name>Mg(2+)</name>
        <dbReference type="ChEBI" id="CHEBI:18420"/>
    </cofactor>
    <text evidence="9">Binds 1 Mg(2+) ion per subunit.</text>
</comment>
<evidence type="ECO:0000313" key="14">
    <source>
        <dbReference type="Proteomes" id="UP000007472"/>
    </source>
</evidence>
<feature type="binding site" evidence="9">
    <location>
        <begin position="189"/>
        <end position="190"/>
    </location>
    <ligand>
        <name>2-[(2R,5Z)-2-carboxy-4-methylthiazol-5(2H)-ylidene]ethyl phosphate</name>
        <dbReference type="ChEBI" id="CHEBI:62899"/>
    </ligand>
</feature>
<evidence type="ECO:0000256" key="3">
    <source>
        <dbReference type="ARBA" id="ARBA00022723"/>
    </source>
</evidence>
<evidence type="ECO:0000256" key="5">
    <source>
        <dbReference type="ARBA" id="ARBA00022977"/>
    </source>
</evidence>